<dbReference type="GeneID" id="20324295"/>
<organism evidence="8 9">
    <name type="scientific">Opisthorchis viverrini</name>
    <name type="common">Southeast Asian liver fluke</name>
    <dbReference type="NCBI Taxonomy" id="6198"/>
    <lineage>
        <taxon>Eukaryota</taxon>
        <taxon>Metazoa</taxon>
        <taxon>Spiralia</taxon>
        <taxon>Lophotrochozoa</taxon>
        <taxon>Platyhelminthes</taxon>
        <taxon>Trematoda</taxon>
        <taxon>Digenea</taxon>
        <taxon>Opisthorchiida</taxon>
        <taxon>Opisthorchiata</taxon>
        <taxon>Opisthorchiidae</taxon>
        <taxon>Opisthorchis</taxon>
    </lineage>
</organism>
<keyword evidence="6" id="KW-0653">Protein transport</keyword>
<dbReference type="KEGG" id="ovi:T265_10127"/>
<comment type="subcellular location">
    <subcellularLocation>
        <location evidence="1">Cytoplasm</location>
    </subcellularLocation>
</comment>
<reference evidence="8 9" key="1">
    <citation type="submission" date="2013-11" db="EMBL/GenBank/DDBJ databases">
        <title>Opisthorchis viverrini - life in the bile duct.</title>
        <authorList>
            <person name="Young N.D."/>
            <person name="Nagarajan N."/>
            <person name="Lin S.J."/>
            <person name="Korhonen P.K."/>
            <person name="Jex A.R."/>
            <person name="Hall R.S."/>
            <person name="Safavi-Hemami H."/>
            <person name="Kaewkong W."/>
            <person name="Bertrand D."/>
            <person name="Gao S."/>
            <person name="Seet Q."/>
            <person name="Wongkham S."/>
            <person name="Teh B.T."/>
            <person name="Wongkham C."/>
            <person name="Intapan P.M."/>
            <person name="Maleewong W."/>
            <person name="Yang X."/>
            <person name="Hu M."/>
            <person name="Wang Z."/>
            <person name="Hofmann A."/>
            <person name="Sternberg P.W."/>
            <person name="Tan P."/>
            <person name="Wang J."/>
            <person name="Gasser R.B."/>
        </authorList>
    </citation>
    <scope>NUCLEOTIDE SEQUENCE [LARGE SCALE GENOMIC DNA]</scope>
</reference>
<dbReference type="InterPro" id="IPR008570">
    <property type="entry name" value="ESCRT-II_cplx_Vps25-sub"/>
</dbReference>
<dbReference type="AlphaFoldDB" id="A0A074Z3G5"/>
<evidence type="ECO:0000313" key="8">
    <source>
        <dbReference type="EMBL" id="KER21591.1"/>
    </source>
</evidence>
<dbReference type="Proteomes" id="UP000054324">
    <property type="component" value="Unassembled WGS sequence"/>
</dbReference>
<dbReference type="InterPro" id="IPR036390">
    <property type="entry name" value="WH_DNA-bd_sf"/>
</dbReference>
<dbReference type="InterPro" id="IPR014041">
    <property type="entry name" value="ESCRT-II_cplx_Vps25-sub_N"/>
</dbReference>
<dbReference type="GO" id="GO:0000814">
    <property type="term" value="C:ESCRT II complex"/>
    <property type="evidence" value="ECO:0007669"/>
    <property type="project" value="InterPro"/>
</dbReference>
<dbReference type="GO" id="GO:0005198">
    <property type="term" value="F:structural molecule activity"/>
    <property type="evidence" value="ECO:0007669"/>
    <property type="project" value="TreeGrafter"/>
</dbReference>
<dbReference type="STRING" id="6198.A0A074Z3G5"/>
<name>A0A074Z3G5_OPIVI</name>
<evidence type="ECO:0000256" key="2">
    <source>
        <dbReference type="ARBA" id="ARBA00009674"/>
    </source>
</evidence>
<dbReference type="InterPro" id="IPR036388">
    <property type="entry name" value="WH-like_DNA-bd_sf"/>
</dbReference>
<dbReference type="RefSeq" id="XP_009174667.1">
    <property type="nucleotide sequence ID" value="XM_009176403.1"/>
</dbReference>
<accession>A0A074Z3G5</accession>
<evidence type="ECO:0000256" key="7">
    <source>
        <dbReference type="ARBA" id="ARBA00030094"/>
    </source>
</evidence>
<dbReference type="FunFam" id="1.10.10.570:FF:000003">
    <property type="entry name" value="Vacuolar protein-sorting-associated protein 25"/>
    <property type="match status" value="1"/>
</dbReference>
<keyword evidence="4" id="KW-0813">Transport</keyword>
<dbReference type="SUPFAM" id="SSF46785">
    <property type="entry name" value="Winged helix' DNA-binding domain"/>
    <property type="match status" value="2"/>
</dbReference>
<evidence type="ECO:0000256" key="3">
    <source>
        <dbReference type="ARBA" id="ARBA00017934"/>
    </source>
</evidence>
<dbReference type="GO" id="GO:0043328">
    <property type="term" value="P:protein transport to vacuole involved in ubiquitin-dependent protein catabolic process via the multivesicular body sorting pathway"/>
    <property type="evidence" value="ECO:0007669"/>
    <property type="project" value="TreeGrafter"/>
</dbReference>
<sequence length="363" mass="40954">MEDQDTVFVRTLTTDQLGMGDSASVARTPTSITQWVAEIHKPLHHAYLDPNKVQYASKSGLLSCLLLSANIEISQVNCARCPKWLEREFIGRKARGSNPTCASRLSLSRLGQPGSIQTLVQPLGGVAARHGKALTTFRCLATIPAEESKRAAILPGYSSLHRRGRDEEVGFGRRIFRIVPWLVILMSSTKFEWPWQYNFPPFFTLQPNIETRRKQLEAWCQLVVAYFKQRNVFTVSVASLRDPTCPLFHNKQLERSANSELITSVLEELHKHGNLEWIDKSHTNARIIWRTPEEWASLISSWARASGHGNSVCTLFELTDGEDTEHEPFHGLDRTVLIQALQCLEKRGEAAMMGEEGVKFLCV</sequence>
<comment type="similarity">
    <text evidence="2">Belongs to the VPS25 family.</text>
</comment>
<evidence type="ECO:0000313" key="9">
    <source>
        <dbReference type="Proteomes" id="UP000054324"/>
    </source>
</evidence>
<dbReference type="GO" id="GO:0016236">
    <property type="term" value="P:macroautophagy"/>
    <property type="evidence" value="ECO:0007669"/>
    <property type="project" value="UniProtKB-ARBA"/>
</dbReference>
<keyword evidence="9" id="KW-1185">Reference proteome</keyword>
<dbReference type="Gene3D" id="1.10.10.10">
    <property type="entry name" value="Winged helix-like DNA-binding domain superfamily/Winged helix DNA-binding domain"/>
    <property type="match status" value="1"/>
</dbReference>
<evidence type="ECO:0000256" key="4">
    <source>
        <dbReference type="ARBA" id="ARBA00022448"/>
    </source>
</evidence>
<dbReference type="FunFam" id="1.10.10.10:FF:000141">
    <property type="entry name" value="vacuolar protein-sorting-associated protein 25"/>
    <property type="match status" value="1"/>
</dbReference>
<dbReference type="PANTHER" id="PTHR13149:SF0">
    <property type="entry name" value="VACUOLAR PROTEIN-SORTING-ASSOCIATED PROTEIN 25"/>
    <property type="match status" value="1"/>
</dbReference>
<dbReference type="Pfam" id="PF05871">
    <property type="entry name" value="ESCRT-II"/>
    <property type="match status" value="1"/>
</dbReference>
<dbReference type="CTD" id="20324295"/>
<dbReference type="OrthoDB" id="245150at2759"/>
<gene>
    <name evidence="8" type="ORF">T265_10127</name>
</gene>
<evidence type="ECO:0000256" key="6">
    <source>
        <dbReference type="ARBA" id="ARBA00022927"/>
    </source>
</evidence>
<keyword evidence="5" id="KW-0963">Cytoplasm</keyword>
<evidence type="ECO:0000256" key="5">
    <source>
        <dbReference type="ARBA" id="ARBA00022490"/>
    </source>
</evidence>
<proteinExistence type="inferred from homology"/>
<dbReference type="GO" id="GO:0042803">
    <property type="term" value="F:protein homodimerization activity"/>
    <property type="evidence" value="ECO:0007669"/>
    <property type="project" value="TreeGrafter"/>
</dbReference>
<dbReference type="PANTHER" id="PTHR13149">
    <property type="entry name" value="VACUOLAR PROTEIN SORTING-ASSOCIATED PROTEIN VPS25"/>
    <property type="match status" value="1"/>
</dbReference>
<protein>
    <recommendedName>
        <fullName evidence="3">Vacuolar protein-sorting-associated protein 25</fullName>
    </recommendedName>
    <alternativeName>
        <fullName evidence="7">ESCRT-II complex subunit VPS25</fullName>
    </alternativeName>
</protein>
<dbReference type="Gene3D" id="1.10.10.570">
    <property type="entry name" value="Winged helix' DNA-binding domain. Chain C. Domain 1"/>
    <property type="match status" value="1"/>
</dbReference>
<evidence type="ECO:0000256" key="1">
    <source>
        <dbReference type="ARBA" id="ARBA00004496"/>
    </source>
</evidence>
<dbReference type="EMBL" id="KL596956">
    <property type="protein sequence ID" value="KER21591.1"/>
    <property type="molecule type" value="Genomic_DNA"/>
</dbReference>